<sequence length="91" mass="10115">MTLTQEDAQAQSERQNLYAALIDKLFQCPSGGEPEVLDAHSDLLDEGLIKMMVQIATYYAHHDNPDAAKFLIHVARELSKQLGLYPSELAS</sequence>
<accession>A0ABX1LVP3</accession>
<reference evidence="1 2" key="1">
    <citation type="submission" date="2020-03" db="EMBL/GenBank/DDBJ databases">
        <title>Draft Genome Sequence of 2-Methylisoborneol Producing Pseudanabaena yagii Strain GIHE-NHR1 Isolated from North Han River in South Korea.</title>
        <authorList>
            <person name="Jeong J."/>
        </authorList>
    </citation>
    <scope>NUCLEOTIDE SEQUENCE [LARGE SCALE GENOMIC DNA]</scope>
    <source>
        <strain evidence="1 2">GIHE-NHR1</strain>
    </source>
</reference>
<dbReference type="RefSeq" id="WP_169365179.1">
    <property type="nucleotide sequence ID" value="NZ_JAAVJL010000002.1"/>
</dbReference>
<protein>
    <submittedName>
        <fullName evidence="1">Uncharacterized protein</fullName>
    </submittedName>
</protein>
<evidence type="ECO:0000313" key="1">
    <source>
        <dbReference type="EMBL" id="NMF60245.1"/>
    </source>
</evidence>
<name>A0ABX1LVP3_9CYAN</name>
<proteinExistence type="predicted"/>
<gene>
    <name evidence="1" type="ORF">HC246_19985</name>
</gene>
<comment type="caution">
    <text evidence="1">The sequence shown here is derived from an EMBL/GenBank/DDBJ whole genome shotgun (WGS) entry which is preliminary data.</text>
</comment>
<organism evidence="1 2">
    <name type="scientific">Pseudanabaena yagii GIHE-NHR1</name>
    <dbReference type="NCBI Taxonomy" id="2722753"/>
    <lineage>
        <taxon>Bacteria</taxon>
        <taxon>Bacillati</taxon>
        <taxon>Cyanobacteriota</taxon>
        <taxon>Cyanophyceae</taxon>
        <taxon>Pseudanabaenales</taxon>
        <taxon>Pseudanabaenaceae</taxon>
        <taxon>Pseudanabaena</taxon>
        <taxon>Pseudanabaena yagii</taxon>
    </lineage>
</organism>
<dbReference type="Proteomes" id="UP000738376">
    <property type="component" value="Unassembled WGS sequence"/>
</dbReference>
<evidence type="ECO:0000313" key="2">
    <source>
        <dbReference type="Proteomes" id="UP000738376"/>
    </source>
</evidence>
<keyword evidence="2" id="KW-1185">Reference proteome</keyword>
<dbReference type="EMBL" id="JAAVJL010000002">
    <property type="protein sequence ID" value="NMF60245.1"/>
    <property type="molecule type" value="Genomic_DNA"/>
</dbReference>